<evidence type="ECO:0000313" key="8">
    <source>
        <dbReference type="EMBL" id="TWO73026.1"/>
    </source>
</evidence>
<protein>
    <submittedName>
        <fullName evidence="8">DUF4102 domain-containing protein</fullName>
    </submittedName>
</protein>
<comment type="similarity">
    <text evidence="1">Belongs to the 'phage' integrase family.</text>
</comment>
<dbReference type="InterPro" id="IPR050808">
    <property type="entry name" value="Phage_Integrase"/>
</dbReference>
<dbReference type="Gene3D" id="3.30.160.390">
    <property type="entry name" value="Integrase, DNA-binding domain"/>
    <property type="match status" value="1"/>
</dbReference>
<dbReference type="InterPro" id="IPR002104">
    <property type="entry name" value="Integrase_catalytic"/>
</dbReference>
<evidence type="ECO:0000256" key="4">
    <source>
        <dbReference type="ARBA" id="ARBA00023172"/>
    </source>
</evidence>
<accession>A0A562ZXA8</accession>
<dbReference type="PANTHER" id="PTHR30629">
    <property type="entry name" value="PROPHAGE INTEGRASE"/>
    <property type="match status" value="1"/>
</dbReference>
<dbReference type="InterPro" id="IPR010998">
    <property type="entry name" value="Integrase_recombinase_N"/>
</dbReference>
<dbReference type="InterPro" id="IPR044068">
    <property type="entry name" value="CB"/>
</dbReference>
<evidence type="ECO:0000256" key="3">
    <source>
        <dbReference type="ARBA" id="ARBA00023125"/>
    </source>
</evidence>
<dbReference type="InterPro" id="IPR013762">
    <property type="entry name" value="Integrase-like_cat_sf"/>
</dbReference>
<feature type="domain" description="Core-binding (CB)" evidence="7">
    <location>
        <begin position="114"/>
        <end position="195"/>
    </location>
</feature>
<reference evidence="8 9" key="1">
    <citation type="submission" date="2019-07" db="EMBL/GenBank/DDBJ databases">
        <title>Caenimonas sedimenti sp. nov., isolated from activated sludge.</title>
        <authorList>
            <person name="Xu J."/>
        </authorList>
    </citation>
    <scope>NUCLEOTIDE SEQUENCE [LARGE SCALE GENOMIC DNA]</scope>
    <source>
        <strain evidence="8 9">HX-9-20</strain>
    </source>
</reference>
<dbReference type="AlphaFoldDB" id="A0A562ZXA8"/>
<keyword evidence="3 5" id="KW-0238">DNA-binding</keyword>
<dbReference type="Gene3D" id="1.10.150.130">
    <property type="match status" value="1"/>
</dbReference>
<dbReference type="GO" id="GO:0006310">
    <property type="term" value="P:DNA recombination"/>
    <property type="evidence" value="ECO:0007669"/>
    <property type="project" value="UniProtKB-KW"/>
</dbReference>
<dbReference type="SUPFAM" id="SSF56349">
    <property type="entry name" value="DNA breaking-rejoining enzymes"/>
    <property type="match status" value="1"/>
</dbReference>
<keyword evidence="2" id="KW-0229">DNA integration</keyword>
<name>A0A562ZXA8_9BURK</name>
<dbReference type="Pfam" id="PF22022">
    <property type="entry name" value="Phage_int_M"/>
    <property type="match status" value="1"/>
</dbReference>
<evidence type="ECO:0000256" key="5">
    <source>
        <dbReference type="PROSITE-ProRule" id="PRU01248"/>
    </source>
</evidence>
<evidence type="ECO:0000313" key="9">
    <source>
        <dbReference type="Proteomes" id="UP000318199"/>
    </source>
</evidence>
<dbReference type="PROSITE" id="PS51900">
    <property type="entry name" value="CB"/>
    <property type="match status" value="1"/>
</dbReference>
<dbReference type="PROSITE" id="PS51898">
    <property type="entry name" value="TYR_RECOMBINASE"/>
    <property type="match status" value="1"/>
</dbReference>
<sequence>MPGPIHKLTDTKIEAELKKARTAAFKGKGKPILLGDGGGLTLQISRSGTASWLHRYMRHGKPVGLGLGPYPAVSLKAARKKAEEIRQQLAHGKDPLAEKRAQQAEEKLAATSTTTFDSCAATYITDHKAEWKSAKHAQQWTNTLAMYASPIIGDREIGSITTADLLRILKPIWLTKNETASRVRGRIEAVLDWATAHGMRTGENPARFRGHLEHLLARSTPEQRAEKHHLAMAHEKIPNFMVELSKQDGMSRWALEFLVLTACRTSEVLGAQWKEISADGALWIIPKERMKAGKEHRVPLAPRAQEILEKVKPFKKGDGVYIFPSGSEDKPLSNMALSMLLRRMAITGATVHGFRSTFRDWVGEKTTHDHRTAEAALAHKLPDRVAAAYARSDLYEKRLAMMKDWAAHCVAGVA</sequence>
<dbReference type="InterPro" id="IPR053876">
    <property type="entry name" value="Phage_int_M"/>
</dbReference>
<dbReference type="InterPro" id="IPR011010">
    <property type="entry name" value="DNA_brk_join_enz"/>
</dbReference>
<dbReference type="CDD" id="cd00801">
    <property type="entry name" value="INT_P4_C"/>
    <property type="match status" value="1"/>
</dbReference>
<dbReference type="InterPro" id="IPR038488">
    <property type="entry name" value="Integrase_DNA-bd_sf"/>
</dbReference>
<evidence type="ECO:0000256" key="2">
    <source>
        <dbReference type="ARBA" id="ARBA00022908"/>
    </source>
</evidence>
<evidence type="ECO:0000259" key="7">
    <source>
        <dbReference type="PROSITE" id="PS51900"/>
    </source>
</evidence>
<dbReference type="GO" id="GO:0003677">
    <property type="term" value="F:DNA binding"/>
    <property type="evidence" value="ECO:0007669"/>
    <property type="project" value="UniProtKB-UniRule"/>
</dbReference>
<dbReference type="PANTHER" id="PTHR30629:SF2">
    <property type="entry name" value="PROPHAGE INTEGRASE INTS-RELATED"/>
    <property type="match status" value="1"/>
</dbReference>
<feature type="domain" description="Tyr recombinase" evidence="6">
    <location>
        <begin position="227"/>
        <end position="404"/>
    </location>
</feature>
<keyword evidence="4" id="KW-0233">DNA recombination</keyword>
<dbReference type="Gene3D" id="1.10.443.10">
    <property type="entry name" value="Intergrase catalytic core"/>
    <property type="match status" value="1"/>
</dbReference>
<dbReference type="OrthoDB" id="9775880at2"/>
<dbReference type="InterPro" id="IPR025166">
    <property type="entry name" value="Integrase_DNA_bind_dom"/>
</dbReference>
<dbReference type="EMBL" id="VOBQ01000002">
    <property type="protein sequence ID" value="TWO73026.1"/>
    <property type="molecule type" value="Genomic_DNA"/>
</dbReference>
<dbReference type="Pfam" id="PF13356">
    <property type="entry name" value="Arm-DNA-bind_3"/>
    <property type="match status" value="1"/>
</dbReference>
<dbReference type="Pfam" id="PF00589">
    <property type="entry name" value="Phage_integrase"/>
    <property type="match status" value="1"/>
</dbReference>
<comment type="caution">
    <text evidence="8">The sequence shown here is derived from an EMBL/GenBank/DDBJ whole genome shotgun (WGS) entry which is preliminary data.</text>
</comment>
<evidence type="ECO:0000256" key="1">
    <source>
        <dbReference type="ARBA" id="ARBA00008857"/>
    </source>
</evidence>
<dbReference type="RefSeq" id="WP_145890428.1">
    <property type="nucleotide sequence ID" value="NZ_VOBQ01000002.1"/>
</dbReference>
<dbReference type="GO" id="GO:0015074">
    <property type="term" value="P:DNA integration"/>
    <property type="evidence" value="ECO:0007669"/>
    <property type="project" value="UniProtKB-KW"/>
</dbReference>
<proteinExistence type="inferred from homology"/>
<keyword evidence="9" id="KW-1185">Reference proteome</keyword>
<gene>
    <name evidence="8" type="ORF">FN976_01975</name>
</gene>
<organism evidence="8 9">
    <name type="scientific">Caenimonas sedimenti</name>
    <dbReference type="NCBI Taxonomy" id="2596921"/>
    <lineage>
        <taxon>Bacteria</taxon>
        <taxon>Pseudomonadati</taxon>
        <taxon>Pseudomonadota</taxon>
        <taxon>Betaproteobacteria</taxon>
        <taxon>Burkholderiales</taxon>
        <taxon>Comamonadaceae</taxon>
        <taxon>Caenimonas</taxon>
    </lineage>
</organism>
<evidence type="ECO:0000259" key="6">
    <source>
        <dbReference type="PROSITE" id="PS51898"/>
    </source>
</evidence>
<dbReference type="Proteomes" id="UP000318199">
    <property type="component" value="Unassembled WGS sequence"/>
</dbReference>